<protein>
    <submittedName>
        <fullName evidence="1">Uncharacterized protein</fullName>
    </submittedName>
</protein>
<gene>
    <name evidence="1" type="ORF">S01H4_27209</name>
</gene>
<accession>X1CZ80</accession>
<organism evidence="1">
    <name type="scientific">marine sediment metagenome</name>
    <dbReference type="NCBI Taxonomy" id="412755"/>
    <lineage>
        <taxon>unclassified sequences</taxon>
        <taxon>metagenomes</taxon>
        <taxon>ecological metagenomes</taxon>
    </lineage>
</organism>
<sequence>MGKENENFKCFLVPTIKSRDQRDIAKTISGIIY</sequence>
<feature type="non-terminal residue" evidence="1">
    <location>
        <position position="33"/>
    </location>
</feature>
<dbReference type="AlphaFoldDB" id="X1CZ80"/>
<evidence type="ECO:0000313" key="1">
    <source>
        <dbReference type="EMBL" id="GAG89506.1"/>
    </source>
</evidence>
<comment type="caution">
    <text evidence="1">The sequence shown here is derived from an EMBL/GenBank/DDBJ whole genome shotgun (WGS) entry which is preliminary data.</text>
</comment>
<reference evidence="1" key="1">
    <citation type="journal article" date="2014" name="Front. Microbiol.">
        <title>High frequency of phylogenetically diverse reductive dehalogenase-homologous genes in deep subseafloor sedimentary metagenomes.</title>
        <authorList>
            <person name="Kawai M."/>
            <person name="Futagami T."/>
            <person name="Toyoda A."/>
            <person name="Takaki Y."/>
            <person name="Nishi S."/>
            <person name="Hori S."/>
            <person name="Arai W."/>
            <person name="Tsubouchi T."/>
            <person name="Morono Y."/>
            <person name="Uchiyama I."/>
            <person name="Ito T."/>
            <person name="Fujiyama A."/>
            <person name="Inagaki F."/>
            <person name="Takami H."/>
        </authorList>
    </citation>
    <scope>NUCLEOTIDE SEQUENCE</scope>
    <source>
        <strain evidence="1">Expedition CK06-06</strain>
    </source>
</reference>
<proteinExistence type="predicted"/>
<name>X1CZ80_9ZZZZ</name>
<dbReference type="EMBL" id="BART01013251">
    <property type="protein sequence ID" value="GAG89506.1"/>
    <property type="molecule type" value="Genomic_DNA"/>
</dbReference>